<sequence>MALYRAVIIGFLLIGIVKITWNVVEENLMAGIYAGGGDSINIPIFGTMFLILFVSPLLCSIVYFPKIAKKIYSFKNKLCARILKIIAVHISYSPCLCLSFYGSLYWTRPHHMVIAYWFYITLLYLIFLFNKDLFGKGYDSRANRV</sequence>
<feature type="transmembrane region" description="Helical" evidence="1">
    <location>
        <begin position="7"/>
        <end position="24"/>
    </location>
</feature>
<protein>
    <submittedName>
        <fullName evidence="2">Uncharacterized protein</fullName>
    </submittedName>
</protein>
<feature type="transmembrane region" description="Helical" evidence="1">
    <location>
        <begin position="44"/>
        <end position="64"/>
    </location>
</feature>
<accession>A0A382Z727</accession>
<name>A0A382Z727_9ZZZZ</name>
<feature type="transmembrane region" description="Helical" evidence="1">
    <location>
        <begin position="112"/>
        <end position="129"/>
    </location>
</feature>
<gene>
    <name evidence="2" type="ORF">METZ01_LOCUS443944</name>
</gene>
<keyword evidence="1" id="KW-1133">Transmembrane helix</keyword>
<evidence type="ECO:0000256" key="1">
    <source>
        <dbReference type="SAM" id="Phobius"/>
    </source>
</evidence>
<dbReference type="EMBL" id="UINC01181407">
    <property type="protein sequence ID" value="SVD91090.1"/>
    <property type="molecule type" value="Genomic_DNA"/>
</dbReference>
<feature type="transmembrane region" description="Helical" evidence="1">
    <location>
        <begin position="85"/>
        <end position="106"/>
    </location>
</feature>
<evidence type="ECO:0000313" key="2">
    <source>
        <dbReference type="EMBL" id="SVD91090.1"/>
    </source>
</evidence>
<proteinExistence type="predicted"/>
<organism evidence="2">
    <name type="scientific">marine metagenome</name>
    <dbReference type="NCBI Taxonomy" id="408172"/>
    <lineage>
        <taxon>unclassified sequences</taxon>
        <taxon>metagenomes</taxon>
        <taxon>ecological metagenomes</taxon>
    </lineage>
</organism>
<keyword evidence="1" id="KW-0812">Transmembrane</keyword>
<keyword evidence="1" id="KW-0472">Membrane</keyword>
<dbReference type="AlphaFoldDB" id="A0A382Z727"/>
<reference evidence="2" key="1">
    <citation type="submission" date="2018-05" db="EMBL/GenBank/DDBJ databases">
        <authorList>
            <person name="Lanie J.A."/>
            <person name="Ng W.-L."/>
            <person name="Kazmierczak K.M."/>
            <person name="Andrzejewski T.M."/>
            <person name="Davidsen T.M."/>
            <person name="Wayne K.J."/>
            <person name="Tettelin H."/>
            <person name="Glass J.I."/>
            <person name="Rusch D."/>
            <person name="Podicherti R."/>
            <person name="Tsui H.-C.T."/>
            <person name="Winkler M.E."/>
        </authorList>
    </citation>
    <scope>NUCLEOTIDE SEQUENCE</scope>
</reference>